<proteinExistence type="predicted"/>
<gene>
    <name evidence="3" type="ORF">I5803_02585</name>
</gene>
<organism evidence="3 4">
    <name type="scientific">Caenimonas aquaedulcis</name>
    <dbReference type="NCBI Taxonomy" id="2793270"/>
    <lineage>
        <taxon>Bacteria</taxon>
        <taxon>Pseudomonadati</taxon>
        <taxon>Pseudomonadota</taxon>
        <taxon>Betaproteobacteria</taxon>
        <taxon>Burkholderiales</taxon>
        <taxon>Comamonadaceae</taxon>
        <taxon>Caenimonas</taxon>
    </lineage>
</organism>
<dbReference type="InterPro" id="IPR018511">
    <property type="entry name" value="Hemolysin-typ_Ca-bd_CS"/>
</dbReference>
<dbReference type="Proteomes" id="UP000651050">
    <property type="component" value="Unassembled WGS sequence"/>
</dbReference>
<dbReference type="GO" id="GO:0005576">
    <property type="term" value="C:extracellular region"/>
    <property type="evidence" value="ECO:0007669"/>
    <property type="project" value="UniProtKB-SubCell"/>
</dbReference>
<name>A0A931MG12_9BURK</name>
<dbReference type="AlphaFoldDB" id="A0A931MG12"/>
<dbReference type="PRINTS" id="PR00313">
    <property type="entry name" value="CABNDNGRPT"/>
</dbReference>
<dbReference type="GO" id="GO:0005509">
    <property type="term" value="F:calcium ion binding"/>
    <property type="evidence" value="ECO:0007669"/>
    <property type="project" value="InterPro"/>
</dbReference>
<dbReference type="PANTHER" id="PTHR38340">
    <property type="entry name" value="S-LAYER PROTEIN"/>
    <property type="match status" value="1"/>
</dbReference>
<dbReference type="SUPFAM" id="SSF51120">
    <property type="entry name" value="beta-Roll"/>
    <property type="match status" value="6"/>
</dbReference>
<dbReference type="InterPro" id="IPR050557">
    <property type="entry name" value="RTX_toxin/Mannuronan_C5-epim"/>
</dbReference>
<dbReference type="PROSITE" id="PS00330">
    <property type="entry name" value="HEMOLYSIN_CALCIUM"/>
    <property type="match status" value="2"/>
</dbReference>
<evidence type="ECO:0000313" key="3">
    <source>
        <dbReference type="EMBL" id="MBG9386900.1"/>
    </source>
</evidence>
<accession>A0A931MG12</accession>
<dbReference type="EMBL" id="JADWYS010000001">
    <property type="protein sequence ID" value="MBG9386900.1"/>
    <property type="molecule type" value="Genomic_DNA"/>
</dbReference>
<evidence type="ECO:0000256" key="2">
    <source>
        <dbReference type="ARBA" id="ARBA00022525"/>
    </source>
</evidence>
<comment type="subcellular location">
    <subcellularLocation>
        <location evidence="1">Secreted</location>
    </subcellularLocation>
</comment>
<dbReference type="RefSeq" id="WP_255553362.1">
    <property type="nucleotide sequence ID" value="NZ_JADWYS010000001.1"/>
</dbReference>
<evidence type="ECO:0000256" key="1">
    <source>
        <dbReference type="ARBA" id="ARBA00004613"/>
    </source>
</evidence>
<reference evidence="3" key="1">
    <citation type="submission" date="2020-11" db="EMBL/GenBank/DDBJ databases">
        <title>Bacterial whole genome sequence for Caenimonas sp. DR4.4.</title>
        <authorList>
            <person name="Le V."/>
            <person name="Ko S.-R."/>
            <person name="Ahn C.-Y."/>
            <person name="Oh H.-M."/>
        </authorList>
    </citation>
    <scope>NUCLEOTIDE SEQUENCE</scope>
    <source>
        <strain evidence="3">DR4.4</strain>
    </source>
</reference>
<keyword evidence="4" id="KW-1185">Reference proteome</keyword>
<evidence type="ECO:0000313" key="4">
    <source>
        <dbReference type="Proteomes" id="UP000651050"/>
    </source>
</evidence>
<dbReference type="Gene3D" id="2.150.10.10">
    <property type="entry name" value="Serralysin-like metalloprotease, C-terminal"/>
    <property type="match status" value="5"/>
</dbReference>
<feature type="non-terminal residue" evidence="3">
    <location>
        <position position="1"/>
    </location>
</feature>
<dbReference type="PANTHER" id="PTHR38340:SF1">
    <property type="entry name" value="S-LAYER PROTEIN"/>
    <property type="match status" value="1"/>
</dbReference>
<keyword evidence="2" id="KW-0964">Secreted</keyword>
<comment type="caution">
    <text evidence="3">The sequence shown here is derived from an EMBL/GenBank/DDBJ whole genome shotgun (WGS) entry which is preliminary data.</text>
</comment>
<dbReference type="InterPro" id="IPR001343">
    <property type="entry name" value="Hemolysn_Ca-bd"/>
</dbReference>
<protein>
    <recommendedName>
        <fullName evidence="5">Calcium-binding protein</fullName>
    </recommendedName>
</protein>
<dbReference type="Pfam" id="PF00353">
    <property type="entry name" value="HemolysinCabind"/>
    <property type="match status" value="6"/>
</dbReference>
<sequence length="711" mass="70859">DTLFGGAGLDSITGSEGNDVLGGMGADDTLLGGDGNDTLIGDEGDDNIDGGAGISDTAFYRGNFADYVITYDAATHEYTIIDQSPGRDGTDVVKGVETFNFFDGPKTFGQLVPHAGDGLVLSGTPSNDTLFGGAGLDSITGSEGNDVLGGMGADDTLLGGDGNDTLIGDEGDDNIDGGAGTSDTAFYRGNFAEYVITYDAATHEYTIVDQSPGRDGTDVVKSVETFNFFDGPKTFGQLVPHAGDGLVLSGTPSNDTLFGGAGLDSIIGSEGNDVLGGMGADDTLLGGDGNDTLIGDEGDDSIDGGAGLSDTAYYRGNFADYVITYNAATRDFSIADQSPGRDGTDTLRNVELLNFQDGPRNVPLVRNGTSGNDSIVGGAEAEAISGLAGNDTLSGGAGDDTLKGAAGDDRLDGGTGINRLEGGLGIDTASYAGATAGVVVSLASTAAQVTGGGGIDTLLSIENAVGSDFNDTLTGNGVANRLDGGMGDDSLNGAGGADTMAGGAGNDRYSIDDAGDTLIELAGEGTDTAISRVSFTLGPHLENLTLAGLANIDGAGNELDNLLVGNALANFLSGLEGNDRLLGGTGDDILDGGQGADTLTGGAGADTFRFSTVPVKYVADRITDFNAADDTIALDNSVFSALGDGPLSVAAFQAAGSSAASTAAVRIIFNTNNGALLYDADGAGGTAAIQFATLTLTGLAGPLTAADFLVV</sequence>
<dbReference type="InterPro" id="IPR011049">
    <property type="entry name" value="Serralysin-like_metalloprot_C"/>
</dbReference>
<evidence type="ECO:0008006" key="5">
    <source>
        <dbReference type="Google" id="ProtNLM"/>
    </source>
</evidence>